<comment type="caution">
    <text evidence="2">The sequence shown here is derived from an EMBL/GenBank/DDBJ whole genome shotgun (WGS) entry which is preliminary data.</text>
</comment>
<name>A0A9P6GG91_9PLEO</name>
<protein>
    <submittedName>
        <fullName evidence="2">Uncharacterized protein</fullName>
    </submittedName>
</protein>
<evidence type="ECO:0000313" key="3">
    <source>
        <dbReference type="Proteomes" id="UP000756921"/>
    </source>
</evidence>
<dbReference type="AlphaFoldDB" id="A0A9P6GG91"/>
<dbReference type="EMBL" id="WJXW01000007">
    <property type="protein sequence ID" value="KAF9734503.1"/>
    <property type="molecule type" value="Genomic_DNA"/>
</dbReference>
<keyword evidence="1" id="KW-0732">Signal</keyword>
<reference evidence="2" key="1">
    <citation type="journal article" date="2020" name="Mol. Plant Microbe Interact.">
        <title>Genome Sequence of the Biocontrol Agent Coniothyrium minitans strain Conio (IMI 134523).</title>
        <authorList>
            <person name="Patel D."/>
            <person name="Shittu T.A."/>
            <person name="Baroncelli R."/>
            <person name="Muthumeenakshi S."/>
            <person name="Osborne T.H."/>
            <person name="Janganan T.K."/>
            <person name="Sreenivasaprasad S."/>
        </authorList>
    </citation>
    <scope>NUCLEOTIDE SEQUENCE</scope>
    <source>
        <strain evidence="2">Conio</strain>
    </source>
</reference>
<organism evidence="2 3">
    <name type="scientific">Paraphaeosphaeria minitans</name>
    <dbReference type="NCBI Taxonomy" id="565426"/>
    <lineage>
        <taxon>Eukaryota</taxon>
        <taxon>Fungi</taxon>
        <taxon>Dikarya</taxon>
        <taxon>Ascomycota</taxon>
        <taxon>Pezizomycotina</taxon>
        <taxon>Dothideomycetes</taxon>
        <taxon>Pleosporomycetidae</taxon>
        <taxon>Pleosporales</taxon>
        <taxon>Massarineae</taxon>
        <taxon>Didymosphaeriaceae</taxon>
        <taxon>Paraphaeosphaeria</taxon>
    </lineage>
</organism>
<dbReference type="Proteomes" id="UP000756921">
    <property type="component" value="Unassembled WGS sequence"/>
</dbReference>
<feature type="chain" id="PRO_5040313540" evidence="1">
    <location>
        <begin position="19"/>
        <end position="92"/>
    </location>
</feature>
<accession>A0A9P6GG91</accession>
<evidence type="ECO:0000256" key="1">
    <source>
        <dbReference type="SAM" id="SignalP"/>
    </source>
</evidence>
<sequence length="92" mass="9425">MLFKIAALFALLALIVVATPIAEAGADADANLAPTPSINDGPSVVARAPLKVFTQDLDVNDPGPGGHQVKGGPKEKSWIDNMATAKADCALM</sequence>
<evidence type="ECO:0000313" key="2">
    <source>
        <dbReference type="EMBL" id="KAF9734503.1"/>
    </source>
</evidence>
<gene>
    <name evidence="2" type="ORF">PMIN01_07406</name>
</gene>
<feature type="signal peptide" evidence="1">
    <location>
        <begin position="1"/>
        <end position="18"/>
    </location>
</feature>
<keyword evidence="3" id="KW-1185">Reference proteome</keyword>
<dbReference type="OrthoDB" id="10396531at2759"/>
<proteinExistence type="predicted"/>